<name>W2M792_PHYNI</name>
<dbReference type="AlphaFoldDB" id="W2M792"/>
<protein>
    <submittedName>
        <fullName evidence="1">Uncharacterized protein</fullName>
    </submittedName>
</protein>
<evidence type="ECO:0000313" key="1">
    <source>
        <dbReference type="EMBL" id="ETM32195.1"/>
    </source>
</evidence>
<sequence length="108" mass="12312">MRRASRGLDIPAGTTGQDVAAEKMFDEFLISIDEKEQESQSCRWAISKGNSTRLLSQVESMLRERYTNSLSDSKRIGKIRDKMASYNDELNCVLMCKLMTLSVVPWMI</sequence>
<accession>W2M792</accession>
<dbReference type="EMBL" id="KI696380">
    <property type="protein sequence ID" value="ETM32195.1"/>
    <property type="molecule type" value="Genomic_DNA"/>
</dbReference>
<gene>
    <name evidence="1" type="ORF">L914_20356</name>
</gene>
<proteinExistence type="predicted"/>
<organism evidence="1">
    <name type="scientific">Phytophthora nicotianae</name>
    <name type="common">Potato buckeye rot agent</name>
    <name type="synonym">Phytophthora parasitica</name>
    <dbReference type="NCBI Taxonomy" id="4792"/>
    <lineage>
        <taxon>Eukaryota</taxon>
        <taxon>Sar</taxon>
        <taxon>Stramenopiles</taxon>
        <taxon>Oomycota</taxon>
        <taxon>Peronosporomycetes</taxon>
        <taxon>Peronosporales</taxon>
        <taxon>Peronosporaceae</taxon>
        <taxon>Phytophthora</taxon>
    </lineage>
</organism>
<dbReference type="Proteomes" id="UP000054532">
    <property type="component" value="Unassembled WGS sequence"/>
</dbReference>
<reference evidence="1" key="1">
    <citation type="submission" date="2013-11" db="EMBL/GenBank/DDBJ databases">
        <title>The Genome Sequence of Phytophthora parasitica IAC_01/95.</title>
        <authorList>
            <consortium name="The Broad Institute Genomics Platform"/>
            <person name="Russ C."/>
            <person name="Tyler B."/>
            <person name="Panabieres F."/>
            <person name="Shan W."/>
            <person name="Tripathy S."/>
            <person name="Grunwald N."/>
            <person name="Machado M."/>
            <person name="Johnson C.S."/>
            <person name="Arredondo F."/>
            <person name="Hong C."/>
            <person name="Coffey M."/>
            <person name="Young S.K."/>
            <person name="Zeng Q."/>
            <person name="Gargeya S."/>
            <person name="Fitzgerald M."/>
            <person name="Abouelleil A."/>
            <person name="Alvarado L."/>
            <person name="Chapman S.B."/>
            <person name="Gainer-Dewar J."/>
            <person name="Goldberg J."/>
            <person name="Griggs A."/>
            <person name="Gujja S."/>
            <person name="Hansen M."/>
            <person name="Howarth C."/>
            <person name="Imamovic A."/>
            <person name="Ireland A."/>
            <person name="Larimer J."/>
            <person name="McCowan C."/>
            <person name="Murphy C."/>
            <person name="Pearson M."/>
            <person name="Poon T.W."/>
            <person name="Priest M."/>
            <person name="Roberts A."/>
            <person name="Saif S."/>
            <person name="Shea T."/>
            <person name="Sykes S."/>
            <person name="Wortman J."/>
            <person name="Nusbaum C."/>
            <person name="Birren B."/>
        </authorList>
    </citation>
    <scope>NUCLEOTIDE SEQUENCE [LARGE SCALE GENOMIC DNA]</scope>
    <source>
        <strain evidence="1">IAC_01/95</strain>
    </source>
</reference>